<dbReference type="PANTHER" id="PTHR10629">
    <property type="entry name" value="CYTOSINE-SPECIFIC METHYLTRANSFERASE"/>
    <property type="match status" value="1"/>
</dbReference>
<comment type="caution">
    <text evidence="5">The sequence shown here is derived from an EMBL/GenBank/DDBJ whole genome shotgun (WGS) entry which is preliminary data.</text>
</comment>
<reference evidence="5" key="1">
    <citation type="journal article" date="2015" name="Nature">
        <title>Complex archaea that bridge the gap between prokaryotes and eukaryotes.</title>
        <authorList>
            <person name="Spang A."/>
            <person name="Saw J.H."/>
            <person name="Jorgensen S.L."/>
            <person name="Zaremba-Niedzwiedzka K."/>
            <person name="Martijn J."/>
            <person name="Lind A.E."/>
            <person name="van Eijk R."/>
            <person name="Schleper C."/>
            <person name="Guy L."/>
            <person name="Ettema T.J."/>
        </authorList>
    </citation>
    <scope>NUCLEOTIDE SEQUENCE</scope>
</reference>
<evidence type="ECO:0000256" key="3">
    <source>
        <dbReference type="ARBA" id="ARBA00022679"/>
    </source>
</evidence>
<dbReference type="SUPFAM" id="SSF53335">
    <property type="entry name" value="S-adenosyl-L-methionine-dependent methyltransferases"/>
    <property type="match status" value="1"/>
</dbReference>
<sequence>VTYTALKETLQIASKLNINLSNFGLMRYFYTNLFVINSSDYGVPQNRKRLIIIGCKNINTIFFPKKSNYEELRQIIEKLELEPPNYDVVPIVKNKVSIYDALDDIAYLKVKENPIKYRKKAASIYQKFMRKNSEKLFNHITTKHRKNSLKMFSMLKPGQRIEDLPKELRVNRRSLQRMEQNKQSRTLTCCNEDFIHYSLDRIITIREMARLQSFPDKYIFQGTRTTGGKRRKFSCCQVQQVGNSVPPLLAQAIGEGVLKMLEYKSNSELTDFINNLNKKA</sequence>
<accession>A0A0F8ZDN3</accession>
<dbReference type="Gene3D" id="3.40.50.150">
    <property type="entry name" value="Vaccinia Virus protein VP39"/>
    <property type="match status" value="1"/>
</dbReference>
<name>A0A0F8ZDN3_9ZZZZ</name>
<dbReference type="EMBL" id="LAZR01060945">
    <property type="protein sequence ID" value="KKK64609.1"/>
    <property type="molecule type" value="Genomic_DNA"/>
</dbReference>
<dbReference type="PROSITE" id="PS00095">
    <property type="entry name" value="C5_MTASE_2"/>
    <property type="match status" value="1"/>
</dbReference>
<dbReference type="PROSITE" id="PS51679">
    <property type="entry name" value="SAM_MT_C5"/>
    <property type="match status" value="1"/>
</dbReference>
<feature type="non-terminal residue" evidence="5">
    <location>
        <position position="1"/>
    </location>
</feature>
<dbReference type="AlphaFoldDB" id="A0A0F8ZDN3"/>
<dbReference type="PANTHER" id="PTHR10629:SF52">
    <property type="entry name" value="DNA (CYTOSINE-5)-METHYLTRANSFERASE 1"/>
    <property type="match status" value="1"/>
</dbReference>
<keyword evidence="2" id="KW-0489">Methyltransferase</keyword>
<dbReference type="Gene3D" id="3.90.120.10">
    <property type="entry name" value="DNA Methylase, subunit A, domain 2"/>
    <property type="match status" value="1"/>
</dbReference>
<evidence type="ECO:0000313" key="5">
    <source>
        <dbReference type="EMBL" id="KKK64609.1"/>
    </source>
</evidence>
<dbReference type="InterPro" id="IPR001525">
    <property type="entry name" value="C5_MeTfrase"/>
</dbReference>
<evidence type="ECO:0000256" key="4">
    <source>
        <dbReference type="ARBA" id="ARBA00022691"/>
    </source>
</evidence>
<evidence type="ECO:0000256" key="1">
    <source>
        <dbReference type="ARBA" id="ARBA00011975"/>
    </source>
</evidence>
<dbReference type="InterPro" id="IPR031303">
    <property type="entry name" value="C5_meth_CS"/>
</dbReference>
<dbReference type="InterPro" id="IPR029063">
    <property type="entry name" value="SAM-dependent_MTases_sf"/>
</dbReference>
<dbReference type="Pfam" id="PF00145">
    <property type="entry name" value="DNA_methylase"/>
    <property type="match status" value="1"/>
</dbReference>
<keyword evidence="3" id="KW-0808">Transferase</keyword>
<keyword evidence="4" id="KW-0949">S-adenosyl-L-methionine</keyword>
<organism evidence="5">
    <name type="scientific">marine sediment metagenome</name>
    <dbReference type="NCBI Taxonomy" id="412755"/>
    <lineage>
        <taxon>unclassified sequences</taxon>
        <taxon>metagenomes</taxon>
        <taxon>ecological metagenomes</taxon>
    </lineage>
</organism>
<dbReference type="GO" id="GO:0032259">
    <property type="term" value="P:methylation"/>
    <property type="evidence" value="ECO:0007669"/>
    <property type="project" value="UniProtKB-KW"/>
</dbReference>
<gene>
    <name evidence="5" type="ORF">LCGC14_2982480</name>
</gene>
<dbReference type="InterPro" id="IPR050390">
    <property type="entry name" value="C5-Methyltransferase"/>
</dbReference>
<dbReference type="GO" id="GO:0003886">
    <property type="term" value="F:DNA (cytosine-5-)-methyltransferase activity"/>
    <property type="evidence" value="ECO:0007669"/>
    <property type="project" value="UniProtKB-EC"/>
</dbReference>
<protein>
    <recommendedName>
        <fullName evidence="1">DNA (cytosine-5-)-methyltransferase</fullName>
        <ecNumber evidence="1">2.1.1.37</ecNumber>
    </recommendedName>
</protein>
<dbReference type="EC" id="2.1.1.37" evidence="1"/>
<proteinExistence type="predicted"/>
<evidence type="ECO:0000256" key="2">
    <source>
        <dbReference type="ARBA" id="ARBA00022603"/>
    </source>
</evidence>